<dbReference type="EMBL" id="JAAITS010000053">
    <property type="protein sequence ID" value="NSG86906.1"/>
    <property type="molecule type" value="Genomic_DNA"/>
</dbReference>
<feature type="transmembrane region" description="Helical" evidence="1">
    <location>
        <begin position="61"/>
        <end position="82"/>
    </location>
</feature>
<comment type="caution">
    <text evidence="2">The sequence shown here is derived from an EMBL/GenBank/DDBJ whole genome shotgun (WGS) entry which is preliminary data.</text>
</comment>
<reference evidence="2 3" key="1">
    <citation type="journal article" date="2020" name="Cell Host Microbe">
        <title>Functional and Genomic Variation between Human-Derived Isolates of Lachnospiraceae Reveals Inter- and Intra-Species Diversity.</title>
        <authorList>
            <person name="Sorbara M.T."/>
            <person name="Littmann E.R."/>
            <person name="Fontana E."/>
            <person name="Moody T.U."/>
            <person name="Kohout C.E."/>
            <person name="Gjonbalaj M."/>
            <person name="Eaton V."/>
            <person name="Seok R."/>
            <person name="Leiner I.M."/>
            <person name="Pamer E.G."/>
        </authorList>
    </citation>
    <scope>NUCLEOTIDE SEQUENCE [LARGE SCALE GENOMIC DNA]</scope>
    <source>
        <strain evidence="2 3">MSK.17.74</strain>
    </source>
</reference>
<dbReference type="Proteomes" id="UP001644719">
    <property type="component" value="Unassembled WGS sequence"/>
</dbReference>
<evidence type="ECO:0000256" key="1">
    <source>
        <dbReference type="SAM" id="Phobius"/>
    </source>
</evidence>
<name>A0ABX2HCE1_9FIRM</name>
<feature type="transmembrane region" description="Helical" evidence="1">
    <location>
        <begin position="36"/>
        <end position="55"/>
    </location>
</feature>
<organism evidence="2 3">
    <name type="scientific">Blautia faecis</name>
    <dbReference type="NCBI Taxonomy" id="871665"/>
    <lineage>
        <taxon>Bacteria</taxon>
        <taxon>Bacillati</taxon>
        <taxon>Bacillota</taxon>
        <taxon>Clostridia</taxon>
        <taxon>Lachnospirales</taxon>
        <taxon>Lachnospiraceae</taxon>
        <taxon>Blautia</taxon>
    </lineage>
</organism>
<evidence type="ECO:0000313" key="2">
    <source>
        <dbReference type="EMBL" id="NSG86906.1"/>
    </source>
</evidence>
<keyword evidence="3" id="KW-1185">Reference proteome</keyword>
<gene>
    <name evidence="2" type="ORF">G5B17_16165</name>
</gene>
<keyword evidence="1" id="KW-0472">Membrane</keyword>
<evidence type="ECO:0000313" key="3">
    <source>
        <dbReference type="Proteomes" id="UP001644719"/>
    </source>
</evidence>
<dbReference type="GeneID" id="69513624"/>
<protein>
    <submittedName>
        <fullName evidence="2">Uncharacterized protein</fullName>
    </submittedName>
</protein>
<accession>A0ABX2HCE1</accession>
<dbReference type="RefSeq" id="WP_148462181.1">
    <property type="nucleotide sequence ID" value="NZ_JAAINN010000004.1"/>
</dbReference>
<keyword evidence="1" id="KW-1133">Transmembrane helix</keyword>
<proteinExistence type="predicted"/>
<sequence>MWKSGRNINSRRAALAEGYMEDTQESRGRKFSGSTAMILGLFITLELMIGGAMIFNYDFHGADLIALLFAFMVLYSGVVAVLTDK</sequence>
<keyword evidence="1" id="KW-0812">Transmembrane</keyword>